<evidence type="ECO:0000256" key="3">
    <source>
        <dbReference type="ARBA" id="ARBA00023125"/>
    </source>
</evidence>
<dbReference type="InterPro" id="IPR036388">
    <property type="entry name" value="WH-like_DNA-bd_sf"/>
</dbReference>
<comment type="similarity">
    <text evidence="1">Belongs to the LysR transcriptional regulatory family.</text>
</comment>
<dbReference type="CDD" id="cd08411">
    <property type="entry name" value="PBP2_OxyR"/>
    <property type="match status" value="1"/>
</dbReference>
<dbReference type="SUPFAM" id="SSF46785">
    <property type="entry name" value="Winged helix' DNA-binding domain"/>
    <property type="match status" value="1"/>
</dbReference>
<dbReference type="GO" id="GO:0003700">
    <property type="term" value="F:DNA-binding transcription factor activity"/>
    <property type="evidence" value="ECO:0007669"/>
    <property type="project" value="InterPro"/>
</dbReference>
<evidence type="ECO:0000256" key="4">
    <source>
        <dbReference type="ARBA" id="ARBA00023159"/>
    </source>
</evidence>
<dbReference type="Pfam" id="PF03466">
    <property type="entry name" value="LysR_substrate"/>
    <property type="match status" value="1"/>
</dbReference>
<dbReference type="GO" id="GO:0003677">
    <property type="term" value="F:DNA binding"/>
    <property type="evidence" value="ECO:0007669"/>
    <property type="project" value="UniProtKB-KW"/>
</dbReference>
<dbReference type="AlphaFoldDB" id="A0A3S4GKW5"/>
<evidence type="ECO:0000256" key="5">
    <source>
        <dbReference type="ARBA" id="ARBA00023163"/>
    </source>
</evidence>
<dbReference type="Gene3D" id="1.10.10.10">
    <property type="entry name" value="Winged helix-like DNA-binding domain superfamily/Winged helix DNA-binding domain"/>
    <property type="match status" value="1"/>
</dbReference>
<gene>
    <name evidence="7" type="primary">oxyR_2</name>
    <name evidence="7" type="ORF">DEVEQU_02525</name>
</gene>
<dbReference type="PRINTS" id="PR00039">
    <property type="entry name" value="HTHLYSR"/>
</dbReference>
<dbReference type="SUPFAM" id="SSF53850">
    <property type="entry name" value="Periplasmic binding protein-like II"/>
    <property type="match status" value="1"/>
</dbReference>
<dbReference type="InterPro" id="IPR005119">
    <property type="entry name" value="LysR_subst-bd"/>
</dbReference>
<dbReference type="PANTHER" id="PTHR30346:SF26">
    <property type="entry name" value="HYDROGEN PEROXIDE-INDUCIBLE GENES ACTIVATOR"/>
    <property type="match status" value="1"/>
</dbReference>
<dbReference type="OrthoDB" id="9775392at2"/>
<dbReference type="Proteomes" id="UP000268844">
    <property type="component" value="Unassembled WGS sequence"/>
</dbReference>
<dbReference type="GO" id="GO:0032993">
    <property type="term" value="C:protein-DNA complex"/>
    <property type="evidence" value="ECO:0007669"/>
    <property type="project" value="TreeGrafter"/>
</dbReference>
<dbReference type="Gene3D" id="3.40.190.10">
    <property type="entry name" value="Periplasmic binding protein-like II"/>
    <property type="match status" value="2"/>
</dbReference>
<dbReference type="FunFam" id="1.10.10.10:FF:000001">
    <property type="entry name" value="LysR family transcriptional regulator"/>
    <property type="match status" value="1"/>
</dbReference>
<dbReference type="InterPro" id="IPR036390">
    <property type="entry name" value="WH_DNA-bd_sf"/>
</dbReference>
<dbReference type="Pfam" id="PF00126">
    <property type="entry name" value="HTH_1"/>
    <property type="match status" value="1"/>
</dbReference>
<organism evidence="7 8">
    <name type="scientific">Devosia equisanguinis</name>
    <dbReference type="NCBI Taxonomy" id="2490941"/>
    <lineage>
        <taxon>Bacteria</taxon>
        <taxon>Pseudomonadati</taxon>
        <taxon>Pseudomonadota</taxon>
        <taxon>Alphaproteobacteria</taxon>
        <taxon>Hyphomicrobiales</taxon>
        <taxon>Devosiaceae</taxon>
        <taxon>Devosia</taxon>
    </lineage>
</organism>
<dbReference type="InterPro" id="IPR000847">
    <property type="entry name" value="LysR_HTH_N"/>
</dbReference>
<protein>
    <submittedName>
        <fullName evidence="7">Hydrogen peroxide-inducible genes activator</fullName>
    </submittedName>
</protein>
<keyword evidence="2" id="KW-0805">Transcription regulation</keyword>
<dbReference type="PROSITE" id="PS50931">
    <property type="entry name" value="HTH_LYSR"/>
    <property type="match status" value="1"/>
</dbReference>
<dbReference type="EMBL" id="UZWD01000031">
    <property type="protein sequence ID" value="VDS05383.1"/>
    <property type="molecule type" value="Genomic_DNA"/>
</dbReference>
<evidence type="ECO:0000313" key="8">
    <source>
        <dbReference type="Proteomes" id="UP000268844"/>
    </source>
</evidence>
<name>A0A3S4GKW5_9HYPH</name>
<dbReference type="PANTHER" id="PTHR30346">
    <property type="entry name" value="TRANSCRIPTIONAL DUAL REGULATOR HCAR-RELATED"/>
    <property type="match status" value="1"/>
</dbReference>
<accession>A0A3S4GKW5</accession>
<keyword evidence="3" id="KW-0238">DNA-binding</keyword>
<keyword evidence="4" id="KW-0010">Activator</keyword>
<sequence>MTISLKQMRYALAVAKAGHFGRAADACAVSQPALSQQILALEQICGAALFDRHKNGVRTTPFGREFLALAQEAIKSAEAVDAFAQAQQGLPRRAVRFGLIPTVAPYLLPEIFPALTRGLPELRFTVSESRTEALLAGLEDGGLDIALIATEPPHHGPRLCVAPLFDDPFVLATPRSEATTGPVSLGELAPERILLLDEGHCFRDQTIAACQLDGERSARTFAATSLSTIVEFVANGQGVTLLPRIALRKEASDPRIAVHMLDENAPGRRLRLVWREATPFASTFNQIADVIRGTRPAALTETVIGEHRQ</sequence>
<reference evidence="7 8" key="1">
    <citation type="submission" date="2018-12" db="EMBL/GenBank/DDBJ databases">
        <authorList>
            <person name="Criscuolo A."/>
        </authorList>
    </citation>
    <scope>NUCLEOTIDE SEQUENCE [LARGE SCALE GENOMIC DNA]</scope>
    <source>
        <strain evidence="7">ACIP1116281</strain>
    </source>
</reference>
<evidence type="ECO:0000256" key="2">
    <source>
        <dbReference type="ARBA" id="ARBA00023015"/>
    </source>
</evidence>
<feature type="domain" description="HTH lysR-type" evidence="6">
    <location>
        <begin position="3"/>
        <end position="60"/>
    </location>
</feature>
<keyword evidence="5" id="KW-0804">Transcription</keyword>
<dbReference type="RefSeq" id="WP_126150926.1">
    <property type="nucleotide sequence ID" value="NZ_JBHTMH010000001.1"/>
</dbReference>
<evidence type="ECO:0000259" key="6">
    <source>
        <dbReference type="PROSITE" id="PS50931"/>
    </source>
</evidence>
<evidence type="ECO:0000256" key="1">
    <source>
        <dbReference type="ARBA" id="ARBA00009437"/>
    </source>
</evidence>
<keyword evidence="8" id="KW-1185">Reference proteome</keyword>
<proteinExistence type="inferred from homology"/>
<evidence type="ECO:0000313" key="7">
    <source>
        <dbReference type="EMBL" id="VDS05383.1"/>
    </source>
</evidence>